<sequence length="109" mass="13225">MDNVFLEKRIEEKAKEEFKEEWNDFVDKMYHHPIFKHITIKIDGKNIPIAAFGINFGVFNQKQDKNPRNEFLNFEEVKEKVVQEKIKEKTDDLLRRLSSLNYLFEKEDF</sequence>
<name>A0A8S5SM77_9CAUD</name>
<protein>
    <submittedName>
        <fullName evidence="1">Uncharacterized protein</fullName>
    </submittedName>
</protein>
<dbReference type="EMBL" id="BK032628">
    <property type="protein sequence ID" value="DAF52016.1"/>
    <property type="molecule type" value="Genomic_DNA"/>
</dbReference>
<proteinExistence type="predicted"/>
<evidence type="ECO:0000313" key="1">
    <source>
        <dbReference type="EMBL" id="DAF52016.1"/>
    </source>
</evidence>
<reference evidence="1" key="1">
    <citation type="journal article" date="2021" name="Proc. Natl. Acad. Sci. U.S.A.">
        <title>A Catalog of Tens of Thousands of Viruses from Human Metagenomes Reveals Hidden Associations with Chronic Diseases.</title>
        <authorList>
            <person name="Tisza M.J."/>
            <person name="Buck C.B."/>
        </authorList>
    </citation>
    <scope>NUCLEOTIDE SEQUENCE</scope>
    <source>
        <strain evidence="1">CtNHp14</strain>
    </source>
</reference>
<organism evidence="1">
    <name type="scientific">Siphoviridae sp. ctNHp14</name>
    <dbReference type="NCBI Taxonomy" id="2827857"/>
    <lineage>
        <taxon>Viruses</taxon>
        <taxon>Duplodnaviria</taxon>
        <taxon>Heunggongvirae</taxon>
        <taxon>Uroviricota</taxon>
        <taxon>Caudoviricetes</taxon>
    </lineage>
</organism>
<accession>A0A8S5SM77</accession>